<evidence type="ECO:0008006" key="3">
    <source>
        <dbReference type="Google" id="ProtNLM"/>
    </source>
</evidence>
<dbReference type="SUPFAM" id="SSF48371">
    <property type="entry name" value="ARM repeat"/>
    <property type="match status" value="1"/>
</dbReference>
<keyword evidence="2" id="KW-1185">Reference proteome</keyword>
<dbReference type="EMBL" id="LGCK01000012">
    <property type="protein sequence ID" value="KPL71059.1"/>
    <property type="molecule type" value="Genomic_DNA"/>
</dbReference>
<sequence>MSKIDDYRNTLKNISNPAEIHFFLLENSNLPGPRGNLELAYAAAAEVSADLLTDWTYLNAEDAPVNTALEYLSFCGVLGQGRLFNEGDSQALERIVYAASDPRWRTREAAATALQLIGKHDIQRLVEILPRLAGGNPYEQRCAVAAICEPVLLQEPAVKRFALQLLDQITRSFSGYSNRKDEGFIALKKGLAYGWSVAAAADLRYGRDLMEKWLLSTDKDVRWVMQENLKKNRLIRLDEAWVNRWKK</sequence>
<proteinExistence type="predicted"/>
<comment type="caution">
    <text evidence="1">The sequence shown here is derived from an EMBL/GenBank/DDBJ whole genome shotgun (WGS) entry which is preliminary data.</text>
</comment>
<evidence type="ECO:0000313" key="2">
    <source>
        <dbReference type="Proteomes" id="UP000050430"/>
    </source>
</evidence>
<dbReference type="Proteomes" id="UP000050430">
    <property type="component" value="Unassembled WGS sequence"/>
</dbReference>
<dbReference type="InterPro" id="IPR011989">
    <property type="entry name" value="ARM-like"/>
</dbReference>
<dbReference type="AlphaFoldDB" id="A0A0P6X9G5"/>
<dbReference type="Gene3D" id="1.25.10.10">
    <property type="entry name" value="Leucine-rich Repeat Variant"/>
    <property type="match status" value="1"/>
</dbReference>
<dbReference type="InterPro" id="IPR016024">
    <property type="entry name" value="ARM-type_fold"/>
</dbReference>
<reference evidence="1 2" key="1">
    <citation type="submission" date="2015-07" db="EMBL/GenBank/DDBJ databases">
        <title>Genome sequence of Leptolinea tardivitalis DSM 16556.</title>
        <authorList>
            <person name="Hemp J."/>
            <person name="Ward L.M."/>
            <person name="Pace L.A."/>
            <person name="Fischer W.W."/>
        </authorList>
    </citation>
    <scope>NUCLEOTIDE SEQUENCE [LARGE SCALE GENOMIC DNA]</scope>
    <source>
        <strain evidence="1 2">YMTK-2</strain>
    </source>
</reference>
<dbReference type="OrthoDB" id="154709at2"/>
<dbReference type="STRING" id="229920.ADM99_12320"/>
<accession>A0A0P6X9G5</accession>
<gene>
    <name evidence="1" type="ORF">ADM99_12320</name>
</gene>
<dbReference type="RefSeq" id="WP_062422797.1">
    <property type="nucleotide sequence ID" value="NZ_BBYA01000011.1"/>
</dbReference>
<organism evidence="1 2">
    <name type="scientific">Leptolinea tardivitalis</name>
    <dbReference type="NCBI Taxonomy" id="229920"/>
    <lineage>
        <taxon>Bacteria</taxon>
        <taxon>Bacillati</taxon>
        <taxon>Chloroflexota</taxon>
        <taxon>Anaerolineae</taxon>
        <taxon>Anaerolineales</taxon>
        <taxon>Anaerolineaceae</taxon>
        <taxon>Leptolinea</taxon>
    </lineage>
</organism>
<name>A0A0P6X9G5_9CHLR</name>
<evidence type="ECO:0000313" key="1">
    <source>
        <dbReference type="EMBL" id="KPL71059.1"/>
    </source>
</evidence>
<protein>
    <recommendedName>
        <fullName evidence="3">HEAT repeat domain-containing protein</fullName>
    </recommendedName>
</protein>